<accession>A0A8A2VG60</accession>
<dbReference type="GO" id="GO:0016779">
    <property type="term" value="F:nucleotidyltransferase activity"/>
    <property type="evidence" value="ECO:0007669"/>
    <property type="project" value="UniProtKB-ARBA"/>
</dbReference>
<dbReference type="KEGG" id="hakz:J0X25_02380"/>
<dbReference type="EMBL" id="CP071462">
    <property type="protein sequence ID" value="QSX01124.1"/>
    <property type="molecule type" value="Genomic_DNA"/>
</dbReference>
<sequence>MCGGKGTRLESPHEKPLHPIDGTPMVDRVLAGLEESRVEGVYAAVSPNTPETRAHLEATAGVEPIETAGDGYVADLIALLERSALEPPICTVAADVPLLAGAGIDRILADYDGNDADGRDAPSMTVAVPVALKRRLGVSVDATLESADHLAPTGVNVVGTADDSRSMTHRSYDPRLAINVNRREDARIAAERLSTEGR</sequence>
<gene>
    <name evidence="3" type="ORF">J0X25_02380</name>
</gene>
<dbReference type="RefSeq" id="WP_207290838.1">
    <property type="nucleotide sequence ID" value="NZ_CP071462.1"/>
</dbReference>
<keyword evidence="3" id="KW-0808">Transferase</keyword>
<dbReference type="AlphaFoldDB" id="A0A8A2VG60"/>
<evidence type="ECO:0000259" key="2">
    <source>
        <dbReference type="Pfam" id="PF12804"/>
    </source>
</evidence>
<feature type="compositionally biased region" description="Basic and acidic residues" evidence="1">
    <location>
        <begin position="7"/>
        <end position="18"/>
    </location>
</feature>
<evidence type="ECO:0000256" key="1">
    <source>
        <dbReference type="SAM" id="MobiDB-lite"/>
    </source>
</evidence>
<evidence type="ECO:0000313" key="3">
    <source>
        <dbReference type="EMBL" id="QSX01124.1"/>
    </source>
</evidence>
<keyword evidence="4" id="KW-1185">Reference proteome</keyword>
<protein>
    <submittedName>
        <fullName evidence="3">NTP transferase domain-containing protein</fullName>
    </submittedName>
</protein>
<proteinExistence type="predicted"/>
<dbReference type="Pfam" id="PF12804">
    <property type="entry name" value="NTP_transf_3"/>
    <property type="match status" value="1"/>
</dbReference>
<dbReference type="InterPro" id="IPR025877">
    <property type="entry name" value="MobA-like_NTP_Trfase"/>
</dbReference>
<organism evidence="3 4">
    <name type="scientific">Haloterrigena alkaliphila</name>
    <dbReference type="NCBI Taxonomy" id="2816475"/>
    <lineage>
        <taxon>Archaea</taxon>
        <taxon>Methanobacteriati</taxon>
        <taxon>Methanobacteriota</taxon>
        <taxon>Stenosarchaea group</taxon>
        <taxon>Halobacteria</taxon>
        <taxon>Halobacteriales</taxon>
        <taxon>Natrialbaceae</taxon>
        <taxon>Haloterrigena</taxon>
    </lineage>
</organism>
<name>A0A8A2VG60_9EURY</name>
<dbReference type="Proteomes" id="UP000663203">
    <property type="component" value="Chromosome"/>
</dbReference>
<evidence type="ECO:0000313" key="4">
    <source>
        <dbReference type="Proteomes" id="UP000663203"/>
    </source>
</evidence>
<dbReference type="Gene3D" id="3.90.550.10">
    <property type="entry name" value="Spore Coat Polysaccharide Biosynthesis Protein SpsA, Chain A"/>
    <property type="match status" value="1"/>
</dbReference>
<dbReference type="InterPro" id="IPR029044">
    <property type="entry name" value="Nucleotide-diphossugar_trans"/>
</dbReference>
<reference evidence="3 4" key="1">
    <citation type="submission" date="2021-03" db="EMBL/GenBank/DDBJ databases">
        <title>Haloterrigena longa sp. nov. and Haloterrigena limicola sp. nov., extremely halophilic archaea isolated from a salt lake.</title>
        <authorList>
            <person name="Henglin C."/>
        </authorList>
    </citation>
    <scope>NUCLEOTIDE SEQUENCE [LARGE SCALE GENOMIC DNA]</scope>
    <source>
        <strain evidence="3 4">KZCA68</strain>
    </source>
</reference>
<feature type="domain" description="MobA-like NTP transferase" evidence="2">
    <location>
        <begin position="2"/>
        <end position="117"/>
    </location>
</feature>
<feature type="region of interest" description="Disordered" evidence="1">
    <location>
        <begin position="1"/>
        <end position="23"/>
    </location>
</feature>
<dbReference type="SUPFAM" id="SSF53448">
    <property type="entry name" value="Nucleotide-diphospho-sugar transferases"/>
    <property type="match status" value="1"/>
</dbReference>
<dbReference type="GeneID" id="63186115"/>